<sequence length="168" mass="18983">MIIAETDRLVLRHFNDQDTHAIYLLNSIPEILTYIPGEPMSSISQAEQILNEVILPSYEELGYCRWAVEHKADKRVIGFCGPKFVTEFNEVELGYRYLPEYWGKGIGFEAGSKALEAFPQFGIDEAIALILLGNKGSEALARKVGMIERGRDSYMGHKVTVFHKQLTT</sequence>
<dbReference type="GO" id="GO:0016747">
    <property type="term" value="F:acyltransferase activity, transferring groups other than amino-acyl groups"/>
    <property type="evidence" value="ECO:0007669"/>
    <property type="project" value="InterPro"/>
</dbReference>
<dbReference type="InterPro" id="IPR051531">
    <property type="entry name" value="N-acetyltransferase"/>
</dbReference>
<gene>
    <name evidence="2" type="ORF">EKG39_10225</name>
</gene>
<keyword evidence="2" id="KW-0808">Transferase</keyword>
<dbReference type="Proteomes" id="UP000282060">
    <property type="component" value="Unassembled WGS sequence"/>
</dbReference>
<organism evidence="2 3">
    <name type="scientific">Shewanella atlantica</name>
    <dbReference type="NCBI Taxonomy" id="271099"/>
    <lineage>
        <taxon>Bacteria</taxon>
        <taxon>Pseudomonadati</taxon>
        <taxon>Pseudomonadota</taxon>
        <taxon>Gammaproteobacteria</taxon>
        <taxon>Alteromonadales</taxon>
        <taxon>Shewanellaceae</taxon>
        <taxon>Shewanella</taxon>
    </lineage>
</organism>
<comment type="caution">
    <text evidence="2">The sequence shown here is derived from an EMBL/GenBank/DDBJ whole genome shotgun (WGS) entry which is preliminary data.</text>
</comment>
<dbReference type="Gene3D" id="3.40.630.30">
    <property type="match status" value="1"/>
</dbReference>
<dbReference type="PROSITE" id="PS51186">
    <property type="entry name" value="GNAT"/>
    <property type="match status" value="1"/>
</dbReference>
<evidence type="ECO:0000259" key="1">
    <source>
        <dbReference type="PROSITE" id="PS51186"/>
    </source>
</evidence>
<dbReference type="InterPro" id="IPR016181">
    <property type="entry name" value="Acyl_CoA_acyltransferase"/>
</dbReference>
<evidence type="ECO:0000313" key="2">
    <source>
        <dbReference type="EMBL" id="RTR32741.1"/>
    </source>
</evidence>
<dbReference type="Pfam" id="PF13302">
    <property type="entry name" value="Acetyltransf_3"/>
    <property type="match status" value="1"/>
</dbReference>
<dbReference type="PANTHER" id="PTHR43792:SF1">
    <property type="entry name" value="N-ACETYLTRANSFERASE DOMAIN-CONTAINING PROTEIN"/>
    <property type="match status" value="1"/>
</dbReference>
<name>A0A3S0LDB8_9GAMM</name>
<accession>A0A3S0LDB8</accession>
<evidence type="ECO:0000313" key="3">
    <source>
        <dbReference type="Proteomes" id="UP000282060"/>
    </source>
</evidence>
<dbReference type="EMBL" id="RXNV01000003">
    <property type="protein sequence ID" value="RTR32741.1"/>
    <property type="molecule type" value="Genomic_DNA"/>
</dbReference>
<dbReference type="SUPFAM" id="SSF55729">
    <property type="entry name" value="Acyl-CoA N-acyltransferases (Nat)"/>
    <property type="match status" value="1"/>
</dbReference>
<proteinExistence type="predicted"/>
<keyword evidence="3" id="KW-1185">Reference proteome</keyword>
<feature type="domain" description="N-acetyltransferase" evidence="1">
    <location>
        <begin position="29"/>
        <end position="167"/>
    </location>
</feature>
<reference evidence="2 3" key="1">
    <citation type="submission" date="2018-12" db="EMBL/GenBank/DDBJ databases">
        <authorList>
            <person name="Yu L."/>
        </authorList>
    </citation>
    <scope>NUCLEOTIDE SEQUENCE [LARGE SCALE GENOMIC DNA]</scope>
    <source>
        <strain evidence="2 3">HAW-EB5</strain>
    </source>
</reference>
<dbReference type="PANTHER" id="PTHR43792">
    <property type="entry name" value="GNAT FAMILY, PUTATIVE (AFU_ORTHOLOGUE AFUA_3G00765)-RELATED-RELATED"/>
    <property type="match status" value="1"/>
</dbReference>
<protein>
    <submittedName>
        <fullName evidence="2">N-acetyltransferase</fullName>
    </submittedName>
</protein>
<dbReference type="InterPro" id="IPR000182">
    <property type="entry name" value="GNAT_dom"/>
</dbReference>
<dbReference type="AlphaFoldDB" id="A0A3S0LDB8"/>
<dbReference type="RefSeq" id="WP_126505646.1">
    <property type="nucleotide sequence ID" value="NZ_RXNV01000003.1"/>
</dbReference>
<dbReference type="OrthoDB" id="9801656at2"/>